<proteinExistence type="predicted"/>
<feature type="chain" id="PRO_5023907759" evidence="1">
    <location>
        <begin position="25"/>
        <end position="273"/>
    </location>
</feature>
<feature type="signal peptide" evidence="1">
    <location>
        <begin position="1"/>
        <end position="24"/>
    </location>
</feature>
<dbReference type="RefSeq" id="WP_151672941.1">
    <property type="nucleotide sequence ID" value="NZ_BKCG01000001.1"/>
</dbReference>
<keyword evidence="1" id="KW-0732">Signal</keyword>
<name>A0A5J4IZA8_9FLAO</name>
<sequence length="273" mass="28566">MKNIKSLRVFLILASICIIQSAFSQTPTGEEMLGLNSVPTTALGNITSPIIGSLLYNPTDEKVYVYTTTGWSATSASETNTSFSQNDSSVTGEITYTNEAGTQTTAQVIAADNDNQLEVGTNGGAYLGPTVYTGSFIITGTGNQIITGLPFEPSSITFVAHANVETLNLDSDNGVGDNNTGLSNSFGTMNGFARNDSGTTTQQVIYVGGSGNSINDISRYASSSNCIGIRYGNQNGVALGRTLASLASFDLNGFTINVSTKADNVVVLYTAYK</sequence>
<reference evidence="2 3" key="1">
    <citation type="submission" date="2019-08" db="EMBL/GenBank/DDBJ databases">
        <title>Draft genome sequence of Ulvibacter marinus type strain NBRC 109484.</title>
        <authorList>
            <person name="Kawano K."/>
            <person name="Ushijima N."/>
            <person name="Kihara M."/>
            <person name="Itoh H."/>
        </authorList>
    </citation>
    <scope>NUCLEOTIDE SEQUENCE [LARGE SCALE GENOMIC DNA]</scope>
    <source>
        <strain evidence="2 3">NBRC 109484</strain>
    </source>
</reference>
<accession>A0A5J4IZA8</accession>
<dbReference type="EMBL" id="BKCG01000001">
    <property type="protein sequence ID" value="GER58891.1"/>
    <property type="molecule type" value="Genomic_DNA"/>
</dbReference>
<gene>
    <name evidence="2" type="ORF">ULMA_09990</name>
</gene>
<organism evidence="2 3">
    <name type="scientific">Patiriisocius marinus</name>
    <dbReference type="NCBI Taxonomy" id="1397112"/>
    <lineage>
        <taxon>Bacteria</taxon>
        <taxon>Pseudomonadati</taxon>
        <taxon>Bacteroidota</taxon>
        <taxon>Flavobacteriia</taxon>
        <taxon>Flavobacteriales</taxon>
        <taxon>Flavobacteriaceae</taxon>
        <taxon>Patiriisocius</taxon>
    </lineage>
</organism>
<evidence type="ECO:0000256" key="1">
    <source>
        <dbReference type="SAM" id="SignalP"/>
    </source>
</evidence>
<protein>
    <submittedName>
        <fullName evidence="2">Uncharacterized protein</fullName>
    </submittedName>
</protein>
<dbReference type="AlphaFoldDB" id="A0A5J4IZA8"/>
<dbReference type="OrthoDB" id="1396884at2"/>
<evidence type="ECO:0000313" key="3">
    <source>
        <dbReference type="Proteomes" id="UP000326509"/>
    </source>
</evidence>
<evidence type="ECO:0000313" key="2">
    <source>
        <dbReference type="EMBL" id="GER58891.1"/>
    </source>
</evidence>
<dbReference type="Proteomes" id="UP000326509">
    <property type="component" value="Unassembled WGS sequence"/>
</dbReference>
<comment type="caution">
    <text evidence="2">The sequence shown here is derived from an EMBL/GenBank/DDBJ whole genome shotgun (WGS) entry which is preliminary data.</text>
</comment>
<keyword evidence="3" id="KW-1185">Reference proteome</keyword>